<sequence length="125" mass="15010">MLFMALFSIVVLTIIRFHLSKENKKFKKEYMALLINSNKMIEMMIPINEQRQKSIDQYTPQIQTEIFHPCFETNQDFYESILSMDDIHHFPVRETIFQLCPKSIPQMITNLNEENHSDEHEIKFI</sequence>
<organism evidence="2 3">
    <name type="scientific">Rotaria sordida</name>
    <dbReference type="NCBI Taxonomy" id="392033"/>
    <lineage>
        <taxon>Eukaryota</taxon>
        <taxon>Metazoa</taxon>
        <taxon>Spiralia</taxon>
        <taxon>Gnathifera</taxon>
        <taxon>Rotifera</taxon>
        <taxon>Eurotatoria</taxon>
        <taxon>Bdelloidea</taxon>
        <taxon>Philodinida</taxon>
        <taxon>Philodinidae</taxon>
        <taxon>Rotaria</taxon>
    </lineage>
</organism>
<gene>
    <name evidence="2" type="ORF">JXQ802_LOCUS607</name>
</gene>
<reference evidence="2" key="1">
    <citation type="submission" date="2021-02" db="EMBL/GenBank/DDBJ databases">
        <authorList>
            <person name="Nowell W R."/>
        </authorList>
    </citation>
    <scope>NUCLEOTIDE SEQUENCE</scope>
</reference>
<comment type="caution">
    <text evidence="2">The sequence shown here is derived from an EMBL/GenBank/DDBJ whole genome shotgun (WGS) entry which is preliminary data.</text>
</comment>
<feature type="chain" id="PRO_5032918903" evidence="1">
    <location>
        <begin position="21"/>
        <end position="125"/>
    </location>
</feature>
<dbReference type="Proteomes" id="UP000663870">
    <property type="component" value="Unassembled WGS sequence"/>
</dbReference>
<dbReference type="EMBL" id="CAJNOL010000006">
    <property type="protein sequence ID" value="CAF0732608.1"/>
    <property type="molecule type" value="Genomic_DNA"/>
</dbReference>
<evidence type="ECO:0000313" key="2">
    <source>
        <dbReference type="EMBL" id="CAF0732608.1"/>
    </source>
</evidence>
<dbReference type="AlphaFoldDB" id="A0A813NA19"/>
<proteinExistence type="predicted"/>
<feature type="signal peptide" evidence="1">
    <location>
        <begin position="1"/>
        <end position="20"/>
    </location>
</feature>
<name>A0A813NA19_9BILA</name>
<protein>
    <submittedName>
        <fullName evidence="2">Uncharacterized protein</fullName>
    </submittedName>
</protein>
<keyword evidence="3" id="KW-1185">Reference proteome</keyword>
<keyword evidence="1" id="KW-0732">Signal</keyword>
<evidence type="ECO:0000313" key="3">
    <source>
        <dbReference type="Proteomes" id="UP000663870"/>
    </source>
</evidence>
<evidence type="ECO:0000256" key="1">
    <source>
        <dbReference type="SAM" id="SignalP"/>
    </source>
</evidence>
<accession>A0A813NA19</accession>